<evidence type="ECO:0000256" key="1">
    <source>
        <dbReference type="SAM" id="MobiDB-lite"/>
    </source>
</evidence>
<name>A0A699JXS7_TANCI</name>
<feature type="compositionally biased region" description="Polar residues" evidence="1">
    <location>
        <begin position="1"/>
        <end position="13"/>
    </location>
</feature>
<gene>
    <name evidence="2" type="ORF">Tci_632055</name>
</gene>
<comment type="caution">
    <text evidence="2">The sequence shown here is derived from an EMBL/GenBank/DDBJ whole genome shotgun (WGS) entry which is preliminary data.</text>
</comment>
<dbReference type="EMBL" id="BKCJ010452960">
    <property type="protein sequence ID" value="GFA60083.1"/>
    <property type="molecule type" value="Genomic_DNA"/>
</dbReference>
<accession>A0A699JXS7</accession>
<organism evidence="2">
    <name type="scientific">Tanacetum cinerariifolium</name>
    <name type="common">Dalmatian daisy</name>
    <name type="synonym">Chrysanthemum cinerariifolium</name>
    <dbReference type="NCBI Taxonomy" id="118510"/>
    <lineage>
        <taxon>Eukaryota</taxon>
        <taxon>Viridiplantae</taxon>
        <taxon>Streptophyta</taxon>
        <taxon>Embryophyta</taxon>
        <taxon>Tracheophyta</taxon>
        <taxon>Spermatophyta</taxon>
        <taxon>Magnoliopsida</taxon>
        <taxon>eudicotyledons</taxon>
        <taxon>Gunneridae</taxon>
        <taxon>Pentapetalae</taxon>
        <taxon>asterids</taxon>
        <taxon>campanulids</taxon>
        <taxon>Asterales</taxon>
        <taxon>Asteraceae</taxon>
        <taxon>Asteroideae</taxon>
        <taxon>Anthemideae</taxon>
        <taxon>Anthemidinae</taxon>
        <taxon>Tanacetum</taxon>
    </lineage>
</organism>
<evidence type="ECO:0000313" key="2">
    <source>
        <dbReference type="EMBL" id="GFA60083.1"/>
    </source>
</evidence>
<sequence length="334" mass="37459">MPKSSSHNTSSPKITPKEEPVTLDKPKSPNLFLLATQVEFTFGEISFTTNNEVALLYCSHPNQEYFKDVSDFISKFCLKEAFIRAPTQYREYLSEFWYTTKTLKDYKVWVSTPTGRVRGDICITTFRNALRAQYLPHSSEKTGGLDQISNMDATILYCLANGVHVDYAKLIWEDLIHKLSKKTRENIVTYPRFISLLCENMMLEYDNEELTINLTQDKSPSHLSPPTLVVGEMHKEAQQAASGLTSLGATSEEGAYAQLSSGSNLSVLVDKTKSAGDGLKTAHTDSGTNEEFEADDILKKIKLEDLSELLKDTRSAFFTPDSSQDDPIIVTHKN</sequence>
<dbReference type="AlphaFoldDB" id="A0A699JXS7"/>
<feature type="region of interest" description="Disordered" evidence="1">
    <location>
        <begin position="1"/>
        <end position="23"/>
    </location>
</feature>
<protein>
    <submittedName>
        <fullName evidence="2">Uncharacterized protein</fullName>
    </submittedName>
</protein>
<reference evidence="2" key="1">
    <citation type="journal article" date="2019" name="Sci. Rep.">
        <title>Draft genome of Tanacetum cinerariifolium, the natural source of mosquito coil.</title>
        <authorList>
            <person name="Yamashiro T."/>
            <person name="Shiraishi A."/>
            <person name="Satake H."/>
            <person name="Nakayama K."/>
        </authorList>
    </citation>
    <scope>NUCLEOTIDE SEQUENCE</scope>
</reference>
<proteinExistence type="predicted"/>